<dbReference type="Proteomes" id="UP000887013">
    <property type="component" value="Unassembled WGS sequence"/>
</dbReference>
<evidence type="ECO:0000313" key="3">
    <source>
        <dbReference type="Proteomes" id="UP000887013"/>
    </source>
</evidence>
<gene>
    <name evidence="2" type="ORF">NPIL_376221</name>
</gene>
<feature type="region of interest" description="Disordered" evidence="1">
    <location>
        <begin position="9"/>
        <end position="43"/>
    </location>
</feature>
<evidence type="ECO:0000313" key="2">
    <source>
        <dbReference type="EMBL" id="GFT98177.1"/>
    </source>
</evidence>
<dbReference type="AlphaFoldDB" id="A0A8X6Q6B0"/>
<protein>
    <submittedName>
        <fullName evidence="2">Uncharacterized protein</fullName>
    </submittedName>
</protein>
<sequence>MILINLVNSETDYGNSESWPEEQDKSADQDEDGGQGEYDEPKPQTYINLLIEDIDRQETRSVYKFYGSSRPECVEIAFSKSWKYTNHWIITQ</sequence>
<organism evidence="2 3">
    <name type="scientific">Nephila pilipes</name>
    <name type="common">Giant wood spider</name>
    <name type="synonym">Nephila maculata</name>
    <dbReference type="NCBI Taxonomy" id="299642"/>
    <lineage>
        <taxon>Eukaryota</taxon>
        <taxon>Metazoa</taxon>
        <taxon>Ecdysozoa</taxon>
        <taxon>Arthropoda</taxon>
        <taxon>Chelicerata</taxon>
        <taxon>Arachnida</taxon>
        <taxon>Araneae</taxon>
        <taxon>Araneomorphae</taxon>
        <taxon>Entelegynae</taxon>
        <taxon>Araneoidea</taxon>
        <taxon>Nephilidae</taxon>
        <taxon>Nephila</taxon>
    </lineage>
</organism>
<name>A0A8X6Q6B0_NEPPI</name>
<evidence type="ECO:0000256" key="1">
    <source>
        <dbReference type="SAM" id="MobiDB-lite"/>
    </source>
</evidence>
<reference evidence="2" key="1">
    <citation type="submission" date="2020-08" db="EMBL/GenBank/DDBJ databases">
        <title>Multicomponent nature underlies the extraordinary mechanical properties of spider dragline silk.</title>
        <authorList>
            <person name="Kono N."/>
            <person name="Nakamura H."/>
            <person name="Mori M."/>
            <person name="Yoshida Y."/>
            <person name="Ohtoshi R."/>
            <person name="Malay A.D."/>
            <person name="Moran D.A.P."/>
            <person name="Tomita M."/>
            <person name="Numata K."/>
            <person name="Arakawa K."/>
        </authorList>
    </citation>
    <scope>NUCLEOTIDE SEQUENCE</scope>
</reference>
<dbReference type="EMBL" id="BMAW01122272">
    <property type="protein sequence ID" value="GFT98177.1"/>
    <property type="molecule type" value="Genomic_DNA"/>
</dbReference>
<keyword evidence="3" id="KW-1185">Reference proteome</keyword>
<feature type="compositionally biased region" description="Acidic residues" evidence="1">
    <location>
        <begin position="29"/>
        <end position="38"/>
    </location>
</feature>
<feature type="compositionally biased region" description="Polar residues" evidence="1">
    <location>
        <begin position="9"/>
        <end position="18"/>
    </location>
</feature>
<comment type="caution">
    <text evidence="2">The sequence shown here is derived from an EMBL/GenBank/DDBJ whole genome shotgun (WGS) entry which is preliminary data.</text>
</comment>
<proteinExistence type="predicted"/>
<accession>A0A8X6Q6B0</accession>